<sequence length="160" mass="17388">MLRLCALALLALSAPLWARESLGIYSQWGTFRDDEGPRCYAIAVPARVSGESEFAAFATVSNWPARRVRGQVHFRTSREIGSDARVTLRVGRDNFTLTGSANNVWAENASDDAAIVAAMRRAVTMVLRTRDKDGRLFTNTYDLTGISSAVDAASVGCTGR</sequence>
<keyword evidence="1" id="KW-0732">Signal</keyword>
<dbReference type="EMBL" id="JBDLBR010000001">
    <property type="protein sequence ID" value="MEN7535995.1"/>
    <property type="molecule type" value="Genomic_DNA"/>
</dbReference>
<keyword evidence="3" id="KW-1185">Reference proteome</keyword>
<evidence type="ECO:0000313" key="3">
    <source>
        <dbReference type="Proteomes" id="UP001484535"/>
    </source>
</evidence>
<feature type="signal peptide" evidence="1">
    <location>
        <begin position="1"/>
        <end position="18"/>
    </location>
</feature>
<reference evidence="2 3" key="1">
    <citation type="submission" date="2024-05" db="EMBL/GenBank/DDBJ databases">
        <authorList>
            <person name="Park S."/>
        </authorList>
    </citation>
    <scope>NUCLEOTIDE SEQUENCE [LARGE SCALE GENOMIC DNA]</scope>
    <source>
        <strain evidence="2 3">DGU5</strain>
    </source>
</reference>
<dbReference type="Proteomes" id="UP001484535">
    <property type="component" value="Unassembled WGS sequence"/>
</dbReference>
<accession>A0ABV0CSZ9</accession>
<gene>
    <name evidence="2" type="ORF">ABDJ38_02260</name>
</gene>
<proteinExistence type="predicted"/>
<feature type="chain" id="PRO_5045727834" evidence="1">
    <location>
        <begin position="19"/>
        <end position="160"/>
    </location>
</feature>
<protein>
    <submittedName>
        <fullName evidence="2">Uncharacterized protein</fullName>
    </submittedName>
</protein>
<comment type="caution">
    <text evidence="2">The sequence shown here is derived from an EMBL/GenBank/DDBJ whole genome shotgun (WGS) entry which is preliminary data.</text>
</comment>
<evidence type="ECO:0000313" key="2">
    <source>
        <dbReference type="EMBL" id="MEN7535995.1"/>
    </source>
</evidence>
<dbReference type="RefSeq" id="WP_346783450.1">
    <property type="nucleotide sequence ID" value="NZ_JBDLBR010000001.1"/>
</dbReference>
<name>A0ABV0CSZ9_9SPHN</name>
<evidence type="ECO:0000256" key="1">
    <source>
        <dbReference type="SAM" id="SignalP"/>
    </source>
</evidence>
<organism evidence="2 3">
    <name type="scientific">Aurantiacibacter flavus</name>
    <dbReference type="NCBI Taxonomy" id="3145232"/>
    <lineage>
        <taxon>Bacteria</taxon>
        <taxon>Pseudomonadati</taxon>
        <taxon>Pseudomonadota</taxon>
        <taxon>Alphaproteobacteria</taxon>
        <taxon>Sphingomonadales</taxon>
        <taxon>Erythrobacteraceae</taxon>
        <taxon>Aurantiacibacter</taxon>
    </lineage>
</organism>